<protein>
    <submittedName>
        <fullName evidence="1">Uncharacterized protein</fullName>
    </submittedName>
</protein>
<dbReference type="EMBL" id="OC932445">
    <property type="protein sequence ID" value="CAD7659530.1"/>
    <property type="molecule type" value="Genomic_DNA"/>
</dbReference>
<proteinExistence type="predicted"/>
<keyword evidence="2" id="KW-1185">Reference proteome</keyword>
<feature type="non-terminal residue" evidence="1">
    <location>
        <position position="50"/>
    </location>
</feature>
<dbReference type="EMBL" id="CAJPVJ010017620">
    <property type="protein sequence ID" value="CAG2176692.1"/>
    <property type="molecule type" value="Genomic_DNA"/>
</dbReference>
<reference evidence="1" key="1">
    <citation type="submission" date="2020-11" db="EMBL/GenBank/DDBJ databases">
        <authorList>
            <person name="Tran Van P."/>
        </authorList>
    </citation>
    <scope>NUCLEOTIDE SEQUENCE</scope>
</reference>
<evidence type="ECO:0000313" key="2">
    <source>
        <dbReference type="Proteomes" id="UP000728032"/>
    </source>
</evidence>
<accession>A0A7R9MI84</accession>
<evidence type="ECO:0000313" key="1">
    <source>
        <dbReference type="EMBL" id="CAD7659530.1"/>
    </source>
</evidence>
<gene>
    <name evidence="1" type="ORF">ONB1V03_LOCUS16125</name>
</gene>
<dbReference type="Proteomes" id="UP000728032">
    <property type="component" value="Unassembled WGS sequence"/>
</dbReference>
<name>A0A7R9MI84_9ACAR</name>
<organism evidence="1">
    <name type="scientific">Oppiella nova</name>
    <dbReference type="NCBI Taxonomy" id="334625"/>
    <lineage>
        <taxon>Eukaryota</taxon>
        <taxon>Metazoa</taxon>
        <taxon>Ecdysozoa</taxon>
        <taxon>Arthropoda</taxon>
        <taxon>Chelicerata</taxon>
        <taxon>Arachnida</taxon>
        <taxon>Acari</taxon>
        <taxon>Acariformes</taxon>
        <taxon>Sarcoptiformes</taxon>
        <taxon>Oribatida</taxon>
        <taxon>Brachypylina</taxon>
        <taxon>Oppioidea</taxon>
        <taxon>Oppiidae</taxon>
        <taxon>Oppiella</taxon>
    </lineage>
</organism>
<sequence>MGLPSNSSIRYRKALDLITSYMRHRMASMGFTIPRRVASMASLAKSTVMY</sequence>
<dbReference type="AlphaFoldDB" id="A0A7R9MI84"/>